<dbReference type="InterPro" id="IPR039426">
    <property type="entry name" value="TonB-dep_rcpt-like"/>
</dbReference>
<keyword evidence="13" id="KW-0732">Signal</keyword>
<evidence type="ECO:0000256" key="12">
    <source>
        <dbReference type="RuleBase" id="RU003357"/>
    </source>
</evidence>
<sequence length="781" mass="84501">MSSSTHRRDRRRAVIGASLAGIMALAASPAFAQDSGAQAKDEGEIVVTAQFREQRLQDTPLAITALTGDALEARGQTSLTDLQAPNLKIEQAPGIFGPAAQIYIRGVGQFDSNFTFEPGVGVYIDDVYYATVFGNQFNLLDLERVEVLRGPQGTLAGKNSIGGAIKLYSKKPDGTGDSFVEAQAGSYQLAGVRAAGNITIAPDTVFARISGMSKHVRGYIDRMDYKCTHPSSALPTYVSTGNSCRLGRLGGSNEGGVRGQLRLLPAPGLEINLSADFSHSRGDPAPSVLIQAVAAANPQVNGVSYGPAFQSPNPYTSYALYRGTAASSYQAIAKSELTAWGVSGSISYEASDAIALTSITSYRSADAYFVVDNDESPIPKSESIGMPRQHQFTQELRLNADVGNILDLTLGGFYYDGDALQNGRNLIGSINADFLTADTIKSRSKSAFAHGVVHVTDALNLTGGVRYTDDRKVLTFVRRTADGSFSPSVTPINGQTATFAAKVWDYRAVVDYRWSPGFFTYAQFSTGFKGGGINPRVFFPNQVAPFGVEQLESYEIGFKSDLLDRRVRLNVSAFLNNYKDIQVQTNTPFFNVNLPVQPDPNLPNYNPAGGTAPSAAFLNAGDVRQKGIEVELSANPVEGLQIDGSLSYLKGEYKRLSPQALSSGLTMAMELPFAPRWQGNFGIQYELPFAGGTLTPRLDYQYQSTSYATAVNHPRNRIESRNVFDARLSYRTGDWEAALAVTNLTDDFFYYSKFDIIAAGGYLTGAPSRPREWSISLKRNF</sequence>
<dbReference type="PANTHER" id="PTHR32552:SF81">
    <property type="entry name" value="TONB-DEPENDENT OUTER MEMBRANE RECEPTOR"/>
    <property type="match status" value="1"/>
</dbReference>
<accession>A0ABW3HAX4</accession>
<evidence type="ECO:0000259" key="14">
    <source>
        <dbReference type="Pfam" id="PF00593"/>
    </source>
</evidence>
<dbReference type="Pfam" id="PF00593">
    <property type="entry name" value="TonB_dep_Rec_b-barrel"/>
    <property type="match status" value="1"/>
</dbReference>
<proteinExistence type="inferred from homology"/>
<evidence type="ECO:0000313" key="17">
    <source>
        <dbReference type="Proteomes" id="UP001596977"/>
    </source>
</evidence>
<feature type="chain" id="PRO_5045575598" evidence="13">
    <location>
        <begin position="33"/>
        <end position="781"/>
    </location>
</feature>
<evidence type="ECO:0000256" key="6">
    <source>
        <dbReference type="ARBA" id="ARBA00023004"/>
    </source>
</evidence>
<dbReference type="PROSITE" id="PS52016">
    <property type="entry name" value="TONB_DEPENDENT_REC_3"/>
    <property type="match status" value="1"/>
</dbReference>
<gene>
    <name evidence="16" type="ORF">ACFQ1E_19650</name>
</gene>
<comment type="subcellular location">
    <subcellularLocation>
        <location evidence="1 11">Cell outer membrane</location>
        <topology evidence="1 11">Multi-pass membrane protein</topology>
    </subcellularLocation>
</comment>
<dbReference type="SUPFAM" id="SSF56935">
    <property type="entry name" value="Porins"/>
    <property type="match status" value="1"/>
</dbReference>
<keyword evidence="16" id="KW-0675">Receptor</keyword>
<feature type="domain" description="TonB-dependent receptor plug" evidence="15">
    <location>
        <begin position="56"/>
        <end position="164"/>
    </location>
</feature>
<keyword evidence="4" id="KW-0410">Iron transport</keyword>
<keyword evidence="9 11" id="KW-0472">Membrane</keyword>
<dbReference type="InterPro" id="IPR006311">
    <property type="entry name" value="TAT_signal"/>
</dbReference>
<dbReference type="Proteomes" id="UP001596977">
    <property type="component" value="Unassembled WGS sequence"/>
</dbReference>
<dbReference type="InterPro" id="IPR012910">
    <property type="entry name" value="Plug_dom"/>
</dbReference>
<keyword evidence="3 11" id="KW-1134">Transmembrane beta strand</keyword>
<keyword evidence="6" id="KW-0408">Iron</keyword>
<keyword evidence="7" id="KW-0406">Ion transport</keyword>
<feature type="signal peptide" evidence="13">
    <location>
        <begin position="1"/>
        <end position="32"/>
    </location>
</feature>
<dbReference type="Pfam" id="PF07715">
    <property type="entry name" value="Plug"/>
    <property type="match status" value="1"/>
</dbReference>
<keyword evidence="2 11" id="KW-0813">Transport</keyword>
<dbReference type="InterPro" id="IPR000531">
    <property type="entry name" value="Beta-barrel_TonB"/>
</dbReference>
<evidence type="ECO:0000256" key="4">
    <source>
        <dbReference type="ARBA" id="ARBA00022496"/>
    </source>
</evidence>
<feature type="domain" description="TonB-dependent receptor-like beta-barrel" evidence="14">
    <location>
        <begin position="299"/>
        <end position="744"/>
    </location>
</feature>
<evidence type="ECO:0000259" key="15">
    <source>
        <dbReference type="Pfam" id="PF07715"/>
    </source>
</evidence>
<evidence type="ECO:0000256" key="3">
    <source>
        <dbReference type="ARBA" id="ARBA00022452"/>
    </source>
</evidence>
<keyword evidence="17" id="KW-1185">Reference proteome</keyword>
<keyword evidence="10 11" id="KW-0998">Cell outer membrane</keyword>
<dbReference type="EMBL" id="JBHTJG010000014">
    <property type="protein sequence ID" value="MFD0948563.1"/>
    <property type="molecule type" value="Genomic_DNA"/>
</dbReference>
<evidence type="ECO:0000256" key="10">
    <source>
        <dbReference type="ARBA" id="ARBA00023237"/>
    </source>
</evidence>
<dbReference type="PANTHER" id="PTHR32552">
    <property type="entry name" value="FERRICHROME IRON RECEPTOR-RELATED"/>
    <property type="match status" value="1"/>
</dbReference>
<organism evidence="16 17">
    <name type="scientific">Sphingomonas canadensis</name>
    <dbReference type="NCBI Taxonomy" id="1219257"/>
    <lineage>
        <taxon>Bacteria</taxon>
        <taxon>Pseudomonadati</taxon>
        <taxon>Pseudomonadota</taxon>
        <taxon>Alphaproteobacteria</taxon>
        <taxon>Sphingomonadales</taxon>
        <taxon>Sphingomonadaceae</taxon>
        <taxon>Sphingomonas</taxon>
    </lineage>
</organism>
<dbReference type="Gene3D" id="2.40.170.20">
    <property type="entry name" value="TonB-dependent receptor, beta-barrel domain"/>
    <property type="match status" value="1"/>
</dbReference>
<evidence type="ECO:0000256" key="2">
    <source>
        <dbReference type="ARBA" id="ARBA00022448"/>
    </source>
</evidence>
<keyword evidence="8 12" id="KW-0798">TonB box</keyword>
<evidence type="ECO:0000256" key="9">
    <source>
        <dbReference type="ARBA" id="ARBA00023136"/>
    </source>
</evidence>
<dbReference type="PROSITE" id="PS51318">
    <property type="entry name" value="TAT"/>
    <property type="match status" value="1"/>
</dbReference>
<evidence type="ECO:0000256" key="13">
    <source>
        <dbReference type="SAM" id="SignalP"/>
    </source>
</evidence>
<name>A0ABW3HAX4_9SPHN</name>
<dbReference type="RefSeq" id="WP_264946458.1">
    <property type="nucleotide sequence ID" value="NZ_JAPDRA010000014.1"/>
</dbReference>
<evidence type="ECO:0000256" key="8">
    <source>
        <dbReference type="ARBA" id="ARBA00023077"/>
    </source>
</evidence>
<evidence type="ECO:0000256" key="11">
    <source>
        <dbReference type="PROSITE-ProRule" id="PRU01360"/>
    </source>
</evidence>
<evidence type="ECO:0000313" key="16">
    <source>
        <dbReference type="EMBL" id="MFD0948563.1"/>
    </source>
</evidence>
<evidence type="ECO:0000256" key="1">
    <source>
        <dbReference type="ARBA" id="ARBA00004571"/>
    </source>
</evidence>
<evidence type="ECO:0000256" key="5">
    <source>
        <dbReference type="ARBA" id="ARBA00022692"/>
    </source>
</evidence>
<reference evidence="17" key="1">
    <citation type="journal article" date="2019" name="Int. J. Syst. Evol. Microbiol.">
        <title>The Global Catalogue of Microorganisms (GCM) 10K type strain sequencing project: providing services to taxonomists for standard genome sequencing and annotation.</title>
        <authorList>
            <consortium name="The Broad Institute Genomics Platform"/>
            <consortium name="The Broad Institute Genome Sequencing Center for Infectious Disease"/>
            <person name="Wu L."/>
            <person name="Ma J."/>
        </authorList>
    </citation>
    <scope>NUCLEOTIDE SEQUENCE [LARGE SCALE GENOMIC DNA]</scope>
    <source>
        <strain evidence="17">CCUG 62982</strain>
    </source>
</reference>
<comment type="caution">
    <text evidence="16">The sequence shown here is derived from an EMBL/GenBank/DDBJ whole genome shotgun (WGS) entry which is preliminary data.</text>
</comment>
<dbReference type="InterPro" id="IPR036942">
    <property type="entry name" value="Beta-barrel_TonB_sf"/>
</dbReference>
<keyword evidence="5 11" id="KW-0812">Transmembrane</keyword>
<comment type="similarity">
    <text evidence="11 12">Belongs to the TonB-dependent receptor family.</text>
</comment>
<evidence type="ECO:0000256" key="7">
    <source>
        <dbReference type="ARBA" id="ARBA00023065"/>
    </source>
</evidence>
<protein>
    <submittedName>
        <fullName evidence="16">TonB-dependent receptor</fullName>
    </submittedName>
</protein>